<dbReference type="EMBL" id="WDED01000010">
    <property type="protein sequence ID" value="KAB6148218.1"/>
    <property type="molecule type" value="Genomic_DNA"/>
</dbReference>
<dbReference type="Proteomes" id="UP000434604">
    <property type="component" value="Unassembled WGS sequence"/>
</dbReference>
<reference evidence="3 4" key="1">
    <citation type="journal article" date="2019" name="Nat. Med.">
        <title>A library of human gut bacterial isolates paired with longitudinal multiomics data enables mechanistic microbiome research.</title>
        <authorList>
            <person name="Poyet M."/>
            <person name="Groussin M."/>
            <person name="Gibbons S.M."/>
            <person name="Avila-Pacheco J."/>
            <person name="Jiang X."/>
            <person name="Kearney S.M."/>
            <person name="Perrotta A.R."/>
            <person name="Berdy B."/>
            <person name="Zhao S."/>
            <person name="Lieberman T.D."/>
            <person name="Swanson P.K."/>
            <person name="Smith M."/>
            <person name="Roesemann S."/>
            <person name="Alexander J.E."/>
            <person name="Rich S.A."/>
            <person name="Livny J."/>
            <person name="Vlamakis H."/>
            <person name="Clish C."/>
            <person name="Bullock K."/>
            <person name="Deik A."/>
            <person name="Scott J."/>
            <person name="Pierce K.A."/>
            <person name="Xavier R.J."/>
            <person name="Alm E.J."/>
        </authorList>
    </citation>
    <scope>NUCLEOTIDE SEQUENCE [LARGE SCALE GENOMIC DNA]</scope>
    <source>
        <strain evidence="3 4">BIOML-A58</strain>
    </source>
</reference>
<evidence type="ECO:0000313" key="4">
    <source>
        <dbReference type="Proteomes" id="UP000434604"/>
    </source>
</evidence>
<dbReference type="Pfam" id="PF12728">
    <property type="entry name" value="HTH_17"/>
    <property type="match status" value="1"/>
</dbReference>
<feature type="domain" description="Helix-turn-helix" evidence="2">
    <location>
        <begin position="46"/>
        <end position="90"/>
    </location>
</feature>
<protein>
    <submittedName>
        <fullName evidence="3">Helix-turn-helix domain-containing protein</fullName>
    </submittedName>
</protein>
<name>A0A7J5PYC3_9BACE</name>
<dbReference type="AlphaFoldDB" id="A0A7J5PYC3"/>
<dbReference type="SUPFAM" id="SSF46955">
    <property type="entry name" value="Putative DNA-binding domain"/>
    <property type="match status" value="1"/>
</dbReference>
<evidence type="ECO:0000259" key="2">
    <source>
        <dbReference type="Pfam" id="PF12728"/>
    </source>
</evidence>
<comment type="caution">
    <text evidence="3">The sequence shown here is derived from an EMBL/GenBank/DDBJ whole genome shotgun (WGS) entry which is preliminary data.</text>
</comment>
<dbReference type="RefSeq" id="WP_151934527.1">
    <property type="nucleotide sequence ID" value="NZ_WDED01000010.1"/>
</dbReference>
<dbReference type="InterPro" id="IPR009061">
    <property type="entry name" value="DNA-bd_dom_put_sf"/>
</dbReference>
<dbReference type="PANTHER" id="PTHR34585:SF22">
    <property type="entry name" value="HELIX-TURN-HELIX DOMAIN-CONTAINING PROTEIN"/>
    <property type="match status" value="1"/>
</dbReference>
<dbReference type="PANTHER" id="PTHR34585">
    <property type="match status" value="1"/>
</dbReference>
<proteinExistence type="predicted"/>
<accession>A0A7J5PYC3</accession>
<dbReference type="InterPro" id="IPR041657">
    <property type="entry name" value="HTH_17"/>
</dbReference>
<gene>
    <name evidence="3" type="ORF">GA398_08150</name>
</gene>
<feature type="region of interest" description="Disordered" evidence="1">
    <location>
        <begin position="106"/>
        <end position="127"/>
    </location>
</feature>
<evidence type="ECO:0000256" key="1">
    <source>
        <dbReference type="SAM" id="MobiDB-lite"/>
    </source>
</evidence>
<organism evidence="3 4">
    <name type="scientific">Bacteroides xylanisolvens</name>
    <dbReference type="NCBI Taxonomy" id="371601"/>
    <lineage>
        <taxon>Bacteria</taxon>
        <taxon>Pseudomonadati</taxon>
        <taxon>Bacteroidota</taxon>
        <taxon>Bacteroidia</taxon>
        <taxon>Bacteroidales</taxon>
        <taxon>Bacteroidaceae</taxon>
        <taxon>Bacteroides</taxon>
    </lineage>
</organism>
<evidence type="ECO:0000313" key="3">
    <source>
        <dbReference type="EMBL" id="KAB6148218.1"/>
    </source>
</evidence>
<sequence>MKVIAIEEEAYKRLMRKIERIYFYVEKQAEKEAVTPPNPREIRVSNDEAAELLEVSTRTLQRLRSNGEITYSIQGGRTWYTLDEIQRVMSGRLVASKYRQEADLLRAHQDYQKRNKPASTKKDNNPK</sequence>